<dbReference type="GO" id="GO:0031591">
    <property type="term" value="P:wybutosine biosynthetic process"/>
    <property type="evidence" value="ECO:0007669"/>
    <property type="project" value="TreeGrafter"/>
</dbReference>
<evidence type="ECO:0000256" key="3">
    <source>
        <dbReference type="ARBA" id="ARBA00010703"/>
    </source>
</evidence>
<evidence type="ECO:0000256" key="5">
    <source>
        <dbReference type="ARBA" id="ARBA00012779"/>
    </source>
</evidence>
<comment type="pathway">
    <text evidence="2">tRNA modification; wybutosine-tRNA(Phe) biosynthesis.</text>
</comment>
<dbReference type="Proteomes" id="UP000230750">
    <property type="component" value="Unassembled WGS sequence"/>
</dbReference>
<dbReference type="AlphaFoldDB" id="A0A2G8JEX5"/>
<dbReference type="Gene3D" id="3.40.50.150">
    <property type="entry name" value="Vaccinia Virus protein VP39"/>
    <property type="match status" value="1"/>
</dbReference>
<evidence type="ECO:0000256" key="1">
    <source>
        <dbReference type="ARBA" id="ARBA00001806"/>
    </source>
</evidence>
<dbReference type="InterPro" id="IPR029063">
    <property type="entry name" value="SAM-dependent_MTases_sf"/>
</dbReference>
<keyword evidence="7" id="KW-0489">Methyltransferase</keyword>
<dbReference type="EMBL" id="MRZV01002222">
    <property type="protein sequence ID" value="PIK34292.1"/>
    <property type="molecule type" value="Genomic_DNA"/>
</dbReference>
<dbReference type="Pfam" id="PF04072">
    <property type="entry name" value="LCM"/>
    <property type="match status" value="1"/>
</dbReference>
<comment type="similarity">
    <text evidence="3">Belongs to the methyltransferase superfamily. LCMT family.</text>
</comment>
<dbReference type="Pfam" id="PF24681">
    <property type="entry name" value="Kelch_KLHDC2_KLHL20_DRC7"/>
    <property type="match status" value="1"/>
</dbReference>
<evidence type="ECO:0000256" key="12">
    <source>
        <dbReference type="ARBA" id="ARBA00030847"/>
    </source>
</evidence>
<dbReference type="GO" id="GO:0030488">
    <property type="term" value="P:tRNA methylation"/>
    <property type="evidence" value="ECO:0007669"/>
    <property type="project" value="TreeGrafter"/>
</dbReference>
<dbReference type="UniPathway" id="UPA00375"/>
<dbReference type="FunFam" id="3.40.50.150:FF:000207">
    <property type="entry name" value="Leucine carboxyl methyltransferase 2"/>
    <property type="match status" value="1"/>
</dbReference>
<proteinExistence type="inferred from homology"/>
<keyword evidence="8" id="KW-0808">Transferase</keyword>
<dbReference type="EC" id="2.1.1.290" evidence="5"/>
<dbReference type="Gene3D" id="2.120.10.80">
    <property type="entry name" value="Kelch-type beta propeller"/>
    <property type="match status" value="1"/>
</dbReference>
<organism evidence="14 15">
    <name type="scientific">Stichopus japonicus</name>
    <name type="common">Sea cucumber</name>
    <dbReference type="NCBI Taxonomy" id="307972"/>
    <lineage>
        <taxon>Eukaryota</taxon>
        <taxon>Metazoa</taxon>
        <taxon>Echinodermata</taxon>
        <taxon>Eleutherozoa</taxon>
        <taxon>Echinozoa</taxon>
        <taxon>Holothuroidea</taxon>
        <taxon>Aspidochirotacea</taxon>
        <taxon>Aspidochirotida</taxon>
        <taxon>Stichopodidae</taxon>
        <taxon>Apostichopus</taxon>
    </lineage>
</organism>
<evidence type="ECO:0000256" key="13">
    <source>
        <dbReference type="ARBA" id="ARBA00049250"/>
    </source>
</evidence>
<evidence type="ECO:0000313" key="15">
    <source>
        <dbReference type="Proteomes" id="UP000230750"/>
    </source>
</evidence>
<dbReference type="SUPFAM" id="SSF53335">
    <property type="entry name" value="S-adenosyl-L-methionine-dependent methyltransferases"/>
    <property type="match status" value="1"/>
</dbReference>
<reference evidence="14 15" key="1">
    <citation type="journal article" date="2017" name="PLoS Biol.">
        <title>The sea cucumber genome provides insights into morphological evolution and visceral regeneration.</title>
        <authorList>
            <person name="Zhang X."/>
            <person name="Sun L."/>
            <person name="Yuan J."/>
            <person name="Sun Y."/>
            <person name="Gao Y."/>
            <person name="Zhang L."/>
            <person name="Li S."/>
            <person name="Dai H."/>
            <person name="Hamel J.F."/>
            <person name="Liu C."/>
            <person name="Yu Y."/>
            <person name="Liu S."/>
            <person name="Lin W."/>
            <person name="Guo K."/>
            <person name="Jin S."/>
            <person name="Xu P."/>
            <person name="Storey K.B."/>
            <person name="Huan P."/>
            <person name="Zhang T."/>
            <person name="Zhou Y."/>
            <person name="Zhang J."/>
            <person name="Lin C."/>
            <person name="Li X."/>
            <person name="Xing L."/>
            <person name="Huo D."/>
            <person name="Sun M."/>
            <person name="Wang L."/>
            <person name="Mercier A."/>
            <person name="Li F."/>
            <person name="Yang H."/>
            <person name="Xiang J."/>
        </authorList>
    </citation>
    <scope>NUCLEOTIDE SEQUENCE [LARGE SCALE GENOMIC DNA]</scope>
    <source>
        <strain evidence="14">Shaxun</strain>
        <tissue evidence="14">Muscle</tissue>
    </source>
</reference>
<dbReference type="OrthoDB" id="203237at2759"/>
<comment type="caution">
    <text evidence="14">The sequence shown here is derived from an EMBL/GenBank/DDBJ whole genome shotgun (WGS) entry which is preliminary data.</text>
</comment>
<comment type="catalytic activity">
    <reaction evidence="13">
        <text>7-[(3S)-(3-amino-3-methoxycarbonyl)propyl]wyosine(37) in tRNA(Phe) + S-adenosyl-L-methionine + CO2 = wybutosine(37) in tRNA(Phe) + S-adenosyl-L-homocysteine + 2 H(+)</text>
        <dbReference type="Rhea" id="RHEA:37119"/>
        <dbReference type="Rhea" id="RHEA-COMP:11844"/>
        <dbReference type="Rhea" id="RHEA-COMP:11847"/>
        <dbReference type="ChEBI" id="CHEBI:15378"/>
        <dbReference type="ChEBI" id="CHEBI:16526"/>
        <dbReference type="ChEBI" id="CHEBI:57856"/>
        <dbReference type="ChEBI" id="CHEBI:59789"/>
        <dbReference type="ChEBI" id="CHEBI:73544"/>
        <dbReference type="ChEBI" id="CHEBI:74275"/>
        <dbReference type="EC" id="2.3.1.231"/>
    </reaction>
</comment>
<keyword evidence="15" id="KW-1185">Reference proteome</keyword>
<evidence type="ECO:0000256" key="7">
    <source>
        <dbReference type="ARBA" id="ARBA00022603"/>
    </source>
</evidence>
<dbReference type="PANTHER" id="PTHR46529">
    <property type="entry name" value="TRNA WYBUTOSINE-SYNTHESIZING PROTEIN 4"/>
    <property type="match status" value="1"/>
</dbReference>
<evidence type="ECO:0000256" key="4">
    <source>
        <dbReference type="ARBA" id="ARBA00012155"/>
    </source>
</evidence>
<dbReference type="STRING" id="307972.A0A2G8JEX5"/>
<gene>
    <name evidence="14" type="ORF">BSL78_28880</name>
</gene>
<protein>
    <recommendedName>
        <fullName evidence="6">tRNA wybutosine-synthesizing protein 4</fullName>
        <ecNumber evidence="5">2.1.1.290</ecNumber>
        <ecNumber evidence="4">2.3.1.231</ecNumber>
    </recommendedName>
    <alternativeName>
        <fullName evidence="12">tRNA(Phe) (7-(3-amino-3-(methoxycarbonyl)propyl)wyosine(37)-N)-methoxycarbonyltransferase</fullName>
    </alternativeName>
    <alternativeName>
        <fullName evidence="11">tRNA(Phe) (7-(3-amino-3-carboxypropyl)wyosine(37)-O)-methyltransferase</fullName>
    </alternativeName>
</protein>
<evidence type="ECO:0000256" key="9">
    <source>
        <dbReference type="ARBA" id="ARBA00022691"/>
    </source>
</evidence>
<keyword evidence="9" id="KW-0949">S-adenosyl-L-methionine</keyword>
<evidence type="ECO:0000256" key="6">
    <source>
        <dbReference type="ARBA" id="ARBA00018045"/>
    </source>
</evidence>
<evidence type="ECO:0000256" key="2">
    <source>
        <dbReference type="ARBA" id="ARBA00004797"/>
    </source>
</evidence>
<accession>A0A2G8JEX5</accession>
<dbReference type="GO" id="GO:0008175">
    <property type="term" value="F:tRNA methyltransferase activity"/>
    <property type="evidence" value="ECO:0007669"/>
    <property type="project" value="TreeGrafter"/>
</dbReference>
<evidence type="ECO:0000256" key="8">
    <source>
        <dbReference type="ARBA" id="ARBA00022679"/>
    </source>
</evidence>
<dbReference type="InterPro" id="IPR015915">
    <property type="entry name" value="Kelch-typ_b-propeller"/>
</dbReference>
<evidence type="ECO:0000313" key="14">
    <source>
        <dbReference type="EMBL" id="PIK34292.1"/>
    </source>
</evidence>
<evidence type="ECO:0000256" key="11">
    <source>
        <dbReference type="ARBA" id="ARBA00029750"/>
    </source>
</evidence>
<dbReference type="PANTHER" id="PTHR46529:SF1">
    <property type="entry name" value="TRNA WYBUTOSINE-SYNTHESIZING PROTEIN 4"/>
    <property type="match status" value="1"/>
</dbReference>
<dbReference type="InterPro" id="IPR007213">
    <property type="entry name" value="Ppm1/Ppm2/Tcmp"/>
</dbReference>
<dbReference type="EC" id="2.3.1.231" evidence="4"/>
<sequence>MPKSAKEKNETAVQGTNDSSIVSKCAISMQGYFHDDYLRHFVARQTRRAPLINRGYYVRAKAIDGALRHFLKSFQGQANQIVSLGAGFDSAFFRLESARLLSETCFYEIDFAEVANRKAAIIQSNDILCALLKEPVFHHKNPVVQKDGGVIISSSSYRLLGINLNDLSSLHRFLLHSGCDLNKPTLLLSECVLTYMEVQRSDALIEFCASTFSNVAFICYEQIYPSDSFGRVMMNHFKKLGSPLQAIRMYSTPSDHQERYLRLGWTSAKVIDMNEFYLCLGEDERDRIKKLEPFDEFEEWHLKCNHYILVTACKGSCITAFQDDIHRSNSGSFRMYQQKPRLDQLLEAQLPDSITEANFSGFGHSSERISSTTVLVHGGFGDKGGRHQRLSELVAMNVHTGNSFTVEPEEGSDVIGPRMFHTITALNHNKSSLLIFGGRTSPTKPCHRTLLLTLSKEVSDVTWRYRSKVILGETTCPETRWRHTATAIRHNSIQGILIFGGKNLDTVFSDCFLLCNETLEWQKVVASGSIPEPRHSHSANLWQESAVIACGFGADERPLNSVCLLNCETWVWSRLETIPTLTPRYSHSGHILGDHLLLVGGIHLHGEVISSVTRINLKTACWKEYDILVAEPERLLMLHNHTSFVQGEELLIIGGGEIVSHLGPI</sequence>
<dbReference type="SUPFAM" id="SSF117281">
    <property type="entry name" value="Kelch motif"/>
    <property type="match status" value="2"/>
</dbReference>
<evidence type="ECO:0000256" key="10">
    <source>
        <dbReference type="ARBA" id="ARBA00022694"/>
    </source>
</evidence>
<comment type="catalytic activity">
    <reaction evidence="1">
        <text>7-[(3S)-3-amino-3-carboxypropyl]wyosine(37) in tRNA(Phe) + S-adenosyl-L-methionine = 7-[(3S)-(3-amino-3-methoxycarbonyl)propyl]wyosine(37) in tRNA(Phe) + S-adenosyl-L-homocysteine</text>
        <dbReference type="Rhea" id="RHEA:36903"/>
        <dbReference type="Rhea" id="RHEA-COMP:10379"/>
        <dbReference type="Rhea" id="RHEA-COMP:11844"/>
        <dbReference type="ChEBI" id="CHEBI:57856"/>
        <dbReference type="ChEBI" id="CHEBI:59789"/>
        <dbReference type="ChEBI" id="CHEBI:73543"/>
        <dbReference type="ChEBI" id="CHEBI:74275"/>
        <dbReference type="EC" id="2.1.1.290"/>
    </reaction>
</comment>
<name>A0A2G8JEX5_STIJA</name>
<keyword evidence="10" id="KW-0819">tRNA processing</keyword>